<gene>
    <name evidence="1" type="ORF">UFOVP39_37</name>
</gene>
<accession>A0A6J5T7Q1</accession>
<evidence type="ECO:0000313" key="1">
    <source>
        <dbReference type="EMBL" id="CAB4240656.1"/>
    </source>
</evidence>
<sequence>MIFLSSNYEDISRYYKGTYVKFKDTGDKLFYIRNVYRDSITGCDEDGTEFELYLNDTHPYEVDYILPSKSFFQYAKRAVLLQRIPAKQYQRGISGNNVKLVSLTKTGGLSTMDMGFEVLKAFVSKQNFWSLDEAVRNKGRMISIALTPRIAYIPEAGYIFVDTTAVARVDKKDKTIHMLASIFSNELNEIACNSSFKVV</sequence>
<protein>
    <submittedName>
        <fullName evidence="1">Uncharacterized protein</fullName>
    </submittedName>
</protein>
<name>A0A6J5T7Q1_9CAUD</name>
<dbReference type="EMBL" id="LR797813">
    <property type="protein sequence ID" value="CAB4240656.1"/>
    <property type="molecule type" value="Genomic_DNA"/>
</dbReference>
<reference evidence="1" key="1">
    <citation type="submission" date="2020-05" db="EMBL/GenBank/DDBJ databases">
        <authorList>
            <person name="Chiriac C."/>
            <person name="Salcher M."/>
            <person name="Ghai R."/>
            <person name="Kavagutti S V."/>
        </authorList>
    </citation>
    <scope>NUCLEOTIDE SEQUENCE</scope>
</reference>
<proteinExistence type="predicted"/>
<organism evidence="1">
    <name type="scientific">uncultured Caudovirales phage</name>
    <dbReference type="NCBI Taxonomy" id="2100421"/>
    <lineage>
        <taxon>Viruses</taxon>
        <taxon>Duplodnaviria</taxon>
        <taxon>Heunggongvirae</taxon>
        <taxon>Uroviricota</taxon>
        <taxon>Caudoviricetes</taxon>
        <taxon>Peduoviridae</taxon>
        <taxon>Maltschvirus</taxon>
        <taxon>Maltschvirus maltsch</taxon>
    </lineage>
</organism>